<dbReference type="EMBL" id="JAANEY010000001">
    <property type="protein sequence ID" value="MBT8552120.1"/>
    <property type="molecule type" value="Genomic_DNA"/>
</dbReference>
<gene>
    <name evidence="1" type="ORF">G6731_09155</name>
</gene>
<sequence length="135" mass="15480">MKLAFSKELSRRLIEYYGRVPSASVVSRDFNLRANDESAISQETARRWMRSLSLPEIERLQVLVEWLGLDVSFLTTRTPSVETEDYKGPGRRNKGVTLDPLEAYLLKCFKETDARGKHCLINLAKSLHERPNPSI</sequence>
<protein>
    <recommendedName>
        <fullName evidence="3">Transcriptional regulator</fullName>
    </recommendedName>
</protein>
<proteinExistence type="predicted"/>
<evidence type="ECO:0000313" key="2">
    <source>
        <dbReference type="Proteomes" id="UP000783102"/>
    </source>
</evidence>
<evidence type="ECO:0000313" key="1">
    <source>
        <dbReference type="EMBL" id="MBT8552120.1"/>
    </source>
</evidence>
<dbReference type="Proteomes" id="UP000783102">
    <property type="component" value="Unassembled WGS sequence"/>
</dbReference>
<evidence type="ECO:0008006" key="3">
    <source>
        <dbReference type="Google" id="ProtNLM"/>
    </source>
</evidence>
<accession>A0A9Q2WKE5</accession>
<dbReference type="AlphaFoldDB" id="A0A9Q2WKE5"/>
<organism evidence="1 2">
    <name type="scientific">Polynucleobacter paneuropaeus</name>
    <dbReference type="NCBI Taxonomy" id="2527775"/>
    <lineage>
        <taxon>Bacteria</taxon>
        <taxon>Pseudomonadati</taxon>
        <taxon>Pseudomonadota</taxon>
        <taxon>Betaproteobacteria</taxon>
        <taxon>Burkholderiales</taxon>
        <taxon>Burkholderiaceae</taxon>
        <taxon>Polynucleobacter</taxon>
    </lineage>
</organism>
<name>A0A9Q2WKE5_9BURK</name>
<comment type="caution">
    <text evidence="1">The sequence shown here is derived from an EMBL/GenBank/DDBJ whole genome shotgun (WGS) entry which is preliminary data.</text>
</comment>
<reference evidence="1" key="1">
    <citation type="journal article" date="2021" name="Genome Biol. Evol.">
        <title>Continental-Scale Gene Flow Prevents Allopatric Divergence of Pelagic Freshwater Bacteria.</title>
        <authorList>
            <person name="Hoetzinger M."/>
            <person name="Pitt A."/>
            <person name="Huemer A."/>
            <person name="Hahn M.W."/>
        </authorList>
    </citation>
    <scope>NUCLEOTIDE SEQUENCE</scope>
    <source>
        <strain evidence="1">SM1-W8</strain>
    </source>
</reference>